<evidence type="ECO:0000313" key="3">
    <source>
        <dbReference type="Proteomes" id="UP000230886"/>
    </source>
</evidence>
<sequence length="77" mass="8937">MKILRTRMRRRHIDKAERWQTLLVIGLCILTLVAIFFGMRYDKSRWVQPAALTTNSLYDSASFETDTAFAISIRLAS</sequence>
<reference evidence="2 3" key="1">
    <citation type="submission" date="2017-07" db="EMBL/GenBank/DDBJ databases">
        <title>Draft sequence of Rhodococcus enclensis 23b-28.</title>
        <authorList>
            <person name="Besaury L."/>
            <person name="Sancelme M."/>
            <person name="Amato P."/>
            <person name="Lallement A."/>
            <person name="Delort A.-M."/>
        </authorList>
    </citation>
    <scope>NUCLEOTIDE SEQUENCE [LARGE SCALE GENOMIC DNA]</scope>
    <source>
        <strain evidence="2 3">23b-28</strain>
    </source>
</reference>
<dbReference type="AlphaFoldDB" id="A0A2A5IY05"/>
<name>A0A2A5IY05_RHOSG</name>
<dbReference type="EMBL" id="NOVD01000079">
    <property type="protein sequence ID" value="PCK22215.1"/>
    <property type="molecule type" value="Genomic_DNA"/>
</dbReference>
<dbReference type="Proteomes" id="UP000230886">
    <property type="component" value="Unassembled WGS sequence"/>
</dbReference>
<organism evidence="2 3">
    <name type="scientific">Rhodococcus qingshengii</name>
    <dbReference type="NCBI Taxonomy" id="334542"/>
    <lineage>
        <taxon>Bacteria</taxon>
        <taxon>Bacillati</taxon>
        <taxon>Actinomycetota</taxon>
        <taxon>Actinomycetes</taxon>
        <taxon>Mycobacteriales</taxon>
        <taxon>Nocardiaceae</taxon>
        <taxon>Rhodococcus</taxon>
        <taxon>Rhodococcus erythropolis group</taxon>
    </lineage>
</organism>
<keyword evidence="1" id="KW-0812">Transmembrane</keyword>
<comment type="caution">
    <text evidence="2">The sequence shown here is derived from an EMBL/GenBank/DDBJ whole genome shotgun (WGS) entry which is preliminary data.</text>
</comment>
<keyword evidence="1" id="KW-0472">Membrane</keyword>
<proteinExistence type="predicted"/>
<accession>A0A2A5IY05</accession>
<evidence type="ECO:0000313" key="2">
    <source>
        <dbReference type="EMBL" id="PCK22215.1"/>
    </source>
</evidence>
<gene>
    <name evidence="2" type="ORF">CHR55_32830</name>
</gene>
<protein>
    <submittedName>
        <fullName evidence="2">Uncharacterized protein</fullName>
    </submittedName>
</protein>
<evidence type="ECO:0000256" key="1">
    <source>
        <dbReference type="SAM" id="Phobius"/>
    </source>
</evidence>
<keyword evidence="1" id="KW-1133">Transmembrane helix</keyword>
<feature type="transmembrane region" description="Helical" evidence="1">
    <location>
        <begin position="21"/>
        <end position="39"/>
    </location>
</feature>